<gene>
    <name evidence="1" type="ORF">LCPAC401_04670</name>
</gene>
<name>A0A481ZCP9_9VIRU</name>
<organism evidence="1">
    <name type="scientific">Pithovirus LCPAC401</name>
    <dbReference type="NCBI Taxonomy" id="2506595"/>
    <lineage>
        <taxon>Viruses</taxon>
        <taxon>Pithoviruses</taxon>
    </lineage>
</organism>
<reference evidence="1" key="1">
    <citation type="journal article" date="2019" name="MBio">
        <title>Virus Genomes from Deep Sea Sediments Expand the Ocean Megavirome and Support Independent Origins of Viral Gigantism.</title>
        <authorList>
            <person name="Backstrom D."/>
            <person name="Yutin N."/>
            <person name="Jorgensen S.L."/>
            <person name="Dharamshi J."/>
            <person name="Homa F."/>
            <person name="Zaremba-Niedwiedzka K."/>
            <person name="Spang A."/>
            <person name="Wolf Y.I."/>
            <person name="Koonin E.V."/>
            <person name="Ettema T.J."/>
        </authorList>
    </citation>
    <scope>NUCLEOTIDE SEQUENCE</scope>
</reference>
<protein>
    <submittedName>
        <fullName evidence="1">Uncharacterized protein</fullName>
    </submittedName>
</protein>
<evidence type="ECO:0000313" key="1">
    <source>
        <dbReference type="EMBL" id="QBK92829.1"/>
    </source>
</evidence>
<dbReference type="EMBL" id="MK500584">
    <property type="protein sequence ID" value="QBK92829.1"/>
    <property type="molecule type" value="Genomic_DNA"/>
</dbReference>
<proteinExistence type="predicted"/>
<sequence>MTLLVCSKNTPPGTITYGANVDFLIFLDKRNSPLINRNREGSITYNSLDMFISDALRKSEGNYILILDCIPYNVKDDYFITISSLALSSDLDFRTHPDFVSYAERDDQDIYTVVTILDGKKIIEVKAANGHSIIIVSDDNGVEIF</sequence>
<accession>A0A481ZCP9</accession>